<keyword evidence="2" id="KW-1185">Reference proteome</keyword>
<gene>
    <name evidence="1" type="ORF">LTR16_009522</name>
</gene>
<name>A0ABR0LJM5_9PEZI</name>
<evidence type="ECO:0000313" key="2">
    <source>
        <dbReference type="Proteomes" id="UP001357485"/>
    </source>
</evidence>
<reference evidence="1 2" key="1">
    <citation type="submission" date="2023-08" db="EMBL/GenBank/DDBJ databases">
        <title>Black Yeasts Isolated from many extreme environments.</title>
        <authorList>
            <person name="Coleine C."/>
            <person name="Stajich J.E."/>
            <person name="Selbmann L."/>
        </authorList>
    </citation>
    <scope>NUCLEOTIDE SEQUENCE [LARGE SCALE GENOMIC DNA]</scope>
    <source>
        <strain evidence="1 2">CCFEE 536</strain>
    </source>
</reference>
<dbReference type="EMBL" id="JAVRRA010018912">
    <property type="protein sequence ID" value="KAK5187813.1"/>
    <property type="molecule type" value="Genomic_DNA"/>
</dbReference>
<comment type="caution">
    <text evidence="1">The sequence shown here is derived from an EMBL/GenBank/DDBJ whole genome shotgun (WGS) entry which is preliminary data.</text>
</comment>
<organism evidence="1 2">
    <name type="scientific">Cryomyces antarcticus</name>
    <dbReference type="NCBI Taxonomy" id="329879"/>
    <lineage>
        <taxon>Eukaryota</taxon>
        <taxon>Fungi</taxon>
        <taxon>Dikarya</taxon>
        <taxon>Ascomycota</taxon>
        <taxon>Pezizomycotina</taxon>
        <taxon>Dothideomycetes</taxon>
        <taxon>Dothideomycetes incertae sedis</taxon>
        <taxon>Cryomyces</taxon>
    </lineage>
</organism>
<sequence>SSTIPPPIWANLTTINLTYITGKPPMTRRMRTMQRKERSQMAGAARWKPMLEQMETMAMRCRGMKRKA</sequence>
<protein>
    <submittedName>
        <fullName evidence="1">Uncharacterized protein</fullName>
    </submittedName>
</protein>
<proteinExistence type="predicted"/>
<accession>A0ABR0LJM5</accession>
<feature type="non-terminal residue" evidence="1">
    <location>
        <position position="1"/>
    </location>
</feature>
<evidence type="ECO:0000313" key="1">
    <source>
        <dbReference type="EMBL" id="KAK5187813.1"/>
    </source>
</evidence>
<dbReference type="Proteomes" id="UP001357485">
    <property type="component" value="Unassembled WGS sequence"/>
</dbReference>